<evidence type="ECO:0000256" key="5">
    <source>
        <dbReference type="ARBA" id="ARBA00023136"/>
    </source>
</evidence>
<feature type="transmembrane region" description="Helical" evidence="6">
    <location>
        <begin position="161"/>
        <end position="179"/>
    </location>
</feature>
<keyword evidence="2" id="KW-1003">Cell membrane</keyword>
<feature type="transmembrane region" description="Helical" evidence="6">
    <location>
        <begin position="89"/>
        <end position="106"/>
    </location>
</feature>
<protein>
    <submittedName>
        <fullName evidence="7">Hydrogenase</fullName>
    </submittedName>
</protein>
<evidence type="ECO:0000313" key="7">
    <source>
        <dbReference type="EMBL" id="NLW35330.1"/>
    </source>
</evidence>
<keyword evidence="4 6" id="KW-1133">Transmembrane helix</keyword>
<evidence type="ECO:0000256" key="1">
    <source>
        <dbReference type="ARBA" id="ARBA00004651"/>
    </source>
</evidence>
<organism evidence="7 8">
    <name type="scientific">Syntrophorhabdus aromaticivorans</name>
    <dbReference type="NCBI Taxonomy" id="328301"/>
    <lineage>
        <taxon>Bacteria</taxon>
        <taxon>Pseudomonadati</taxon>
        <taxon>Thermodesulfobacteriota</taxon>
        <taxon>Syntrophorhabdia</taxon>
        <taxon>Syntrophorhabdales</taxon>
        <taxon>Syntrophorhabdaceae</taxon>
        <taxon>Syntrophorhabdus</taxon>
    </lineage>
</organism>
<feature type="transmembrane region" description="Helical" evidence="6">
    <location>
        <begin position="199"/>
        <end position="221"/>
    </location>
</feature>
<feature type="transmembrane region" description="Helical" evidence="6">
    <location>
        <begin position="312"/>
        <end position="330"/>
    </location>
</feature>
<reference evidence="7" key="1">
    <citation type="journal article" date="2020" name="Biotechnol. Biofuels">
        <title>New insights from the biogas microbiome by comprehensive genome-resolved metagenomics of nearly 1600 species originating from multiple anaerobic digesters.</title>
        <authorList>
            <person name="Campanaro S."/>
            <person name="Treu L."/>
            <person name="Rodriguez-R L.M."/>
            <person name="Kovalovszki A."/>
            <person name="Ziels R.M."/>
            <person name="Maus I."/>
            <person name="Zhu X."/>
            <person name="Kougias P.G."/>
            <person name="Basile A."/>
            <person name="Luo G."/>
            <person name="Schluter A."/>
            <person name="Konstantinidis K.T."/>
            <person name="Angelidaki I."/>
        </authorList>
    </citation>
    <scope>NUCLEOTIDE SEQUENCE</scope>
    <source>
        <strain evidence="7">AS06rmzACSIP_7</strain>
    </source>
</reference>
<dbReference type="InterPro" id="IPR051817">
    <property type="entry name" value="FDH_cytochrome_b556_subunit"/>
</dbReference>
<feature type="transmembrane region" description="Helical" evidence="6">
    <location>
        <begin position="59"/>
        <end position="77"/>
    </location>
</feature>
<dbReference type="Proteomes" id="UP000777265">
    <property type="component" value="Unassembled WGS sequence"/>
</dbReference>
<proteinExistence type="predicted"/>
<reference evidence="7" key="2">
    <citation type="submission" date="2020-01" db="EMBL/GenBank/DDBJ databases">
        <authorList>
            <person name="Campanaro S."/>
        </authorList>
    </citation>
    <scope>NUCLEOTIDE SEQUENCE</scope>
    <source>
        <strain evidence="7">AS06rmzACSIP_7</strain>
    </source>
</reference>
<dbReference type="EMBL" id="JAAYEE010000126">
    <property type="protein sequence ID" value="NLW35330.1"/>
    <property type="molecule type" value="Genomic_DNA"/>
</dbReference>
<comment type="subcellular location">
    <subcellularLocation>
        <location evidence="1">Cell membrane</location>
        <topology evidence="1">Multi-pass membrane protein</topology>
    </subcellularLocation>
</comment>
<dbReference type="GO" id="GO:0009061">
    <property type="term" value="P:anaerobic respiration"/>
    <property type="evidence" value="ECO:0007669"/>
    <property type="project" value="TreeGrafter"/>
</dbReference>
<evidence type="ECO:0000256" key="4">
    <source>
        <dbReference type="ARBA" id="ARBA00022989"/>
    </source>
</evidence>
<dbReference type="GO" id="GO:0005886">
    <property type="term" value="C:plasma membrane"/>
    <property type="evidence" value="ECO:0007669"/>
    <property type="project" value="UniProtKB-SubCell"/>
</dbReference>
<dbReference type="PANTHER" id="PTHR30074">
    <property type="entry name" value="FORMATE DEHYDROGENASE, NITRATE-INDUCIBLE, CYTOCHROME B556 FDN SUBUNIT"/>
    <property type="match status" value="1"/>
</dbReference>
<sequence>MIRINSNITFRMTGFRKVLMFFSAMFFVLVAYRFAVGLSITNLSDAWPWGLWTVIDVKLGIALAAGGFTTAGIYYVLGIKKIESVVKPALLTAWLGYCMVALGLLVDLGRWYGFWHPIVSWGHHSVMFELYMCVLLYTVVLTAEFAPIFFDGIGFKRTAKFFVRLTGFLVIAGIVLSTMHQSSLGSMYVLMAGRLDRLWWTMALPILYFSSAVAVGPAVVTCESALSGKAYKHEWDNEAMPFLAKWSGYVLSFYFVARIVDLIVRDQFTRLFTTFDAQTFMCLLELIIGSVLPLLFFWSYNVSGKFMDKRMAVRNAIFIILGVVLNRTNVVITGMWKSAGTSYFPSLQEILITVGLTSFGILIYLFIAENFGVFTPHGHGAEDEDVSVRSGVGAGGVPTT</sequence>
<dbReference type="PANTHER" id="PTHR30074:SF4">
    <property type="entry name" value="NI_FE-HYDROGENASE 2 B-TYPE CYTOCHROME SUBUNIT-RELATED"/>
    <property type="match status" value="1"/>
</dbReference>
<comment type="caution">
    <text evidence="7">The sequence shown here is derived from an EMBL/GenBank/DDBJ whole genome shotgun (WGS) entry which is preliminary data.</text>
</comment>
<evidence type="ECO:0000313" key="8">
    <source>
        <dbReference type="Proteomes" id="UP000777265"/>
    </source>
</evidence>
<evidence type="ECO:0000256" key="6">
    <source>
        <dbReference type="SAM" id="Phobius"/>
    </source>
</evidence>
<feature type="transmembrane region" description="Helical" evidence="6">
    <location>
        <begin position="126"/>
        <end position="149"/>
    </location>
</feature>
<accession>A0A971S0G4</accession>
<feature type="transmembrane region" description="Helical" evidence="6">
    <location>
        <begin position="242"/>
        <end position="260"/>
    </location>
</feature>
<gene>
    <name evidence="7" type="ORF">GXY80_07600</name>
</gene>
<keyword evidence="3 6" id="KW-0812">Transmembrane</keyword>
<name>A0A971S0G4_9BACT</name>
<feature type="transmembrane region" description="Helical" evidence="6">
    <location>
        <begin position="280"/>
        <end position="300"/>
    </location>
</feature>
<feature type="transmembrane region" description="Helical" evidence="6">
    <location>
        <begin position="350"/>
        <end position="367"/>
    </location>
</feature>
<evidence type="ECO:0000256" key="2">
    <source>
        <dbReference type="ARBA" id="ARBA00022475"/>
    </source>
</evidence>
<keyword evidence="5 6" id="KW-0472">Membrane</keyword>
<evidence type="ECO:0000256" key="3">
    <source>
        <dbReference type="ARBA" id="ARBA00022692"/>
    </source>
</evidence>
<dbReference type="AlphaFoldDB" id="A0A971S0G4"/>